<dbReference type="Gene3D" id="3.40.50.10190">
    <property type="entry name" value="BRCT domain"/>
    <property type="match status" value="1"/>
</dbReference>
<evidence type="ECO:0000313" key="5">
    <source>
        <dbReference type="Proteomes" id="UP000650224"/>
    </source>
</evidence>
<name>A0A8I0LAP5_9CORY</name>
<keyword evidence="5" id="KW-1185">Reference proteome</keyword>
<dbReference type="InterPro" id="IPR036397">
    <property type="entry name" value="RNaseH_sf"/>
</dbReference>
<dbReference type="SUPFAM" id="SSF52113">
    <property type="entry name" value="BRCT domain"/>
    <property type="match status" value="1"/>
</dbReference>
<feature type="region of interest" description="Disordered" evidence="1">
    <location>
        <begin position="149"/>
        <end position="175"/>
    </location>
</feature>
<comment type="caution">
    <text evidence="4">The sequence shown here is derived from an EMBL/GenBank/DDBJ whole genome shotgun (WGS) entry which is preliminary data.</text>
</comment>
<gene>
    <name evidence="4" type="ORF">H9627_06415</name>
</gene>
<dbReference type="Proteomes" id="UP000650224">
    <property type="component" value="Unassembled WGS sequence"/>
</dbReference>
<reference evidence="4 5" key="1">
    <citation type="submission" date="2020-08" db="EMBL/GenBank/DDBJ databases">
        <title>A Genomic Blueprint of the Chicken Gut Microbiome.</title>
        <authorList>
            <person name="Gilroy R."/>
            <person name="Ravi A."/>
            <person name="Getino M."/>
            <person name="Pursley I."/>
            <person name="Horton D.L."/>
            <person name="Alikhan N.-F."/>
            <person name="Baker D."/>
            <person name="Gharbi K."/>
            <person name="Hall N."/>
            <person name="Watson M."/>
            <person name="Adriaenssens E.M."/>
            <person name="Foster-Nyarko E."/>
            <person name="Jarju S."/>
            <person name="Secka A."/>
            <person name="Antonio M."/>
            <person name="Oren A."/>
            <person name="Chaudhuri R."/>
            <person name="La Ragione R.M."/>
            <person name="Hildebrand F."/>
            <person name="Pallen M.J."/>
        </authorList>
    </citation>
    <scope>NUCLEOTIDE SEQUENCE [LARGE SCALE GENOMIC DNA]</scope>
    <source>
        <strain evidence="4 5">Sa1YVA5</strain>
    </source>
</reference>
<evidence type="ECO:0000259" key="3">
    <source>
        <dbReference type="Pfam" id="PF00929"/>
    </source>
</evidence>
<feature type="compositionally biased region" description="Polar residues" evidence="1">
    <location>
        <begin position="11"/>
        <end position="20"/>
    </location>
</feature>
<feature type="region of interest" description="Disordered" evidence="1">
    <location>
        <begin position="1"/>
        <end position="43"/>
    </location>
</feature>
<feature type="domain" description="BRCT" evidence="2">
    <location>
        <begin position="295"/>
        <end position="359"/>
    </location>
</feature>
<dbReference type="Gene3D" id="3.30.420.10">
    <property type="entry name" value="Ribonuclease H-like superfamily/Ribonuclease H"/>
    <property type="match status" value="1"/>
</dbReference>
<dbReference type="EMBL" id="JACSPR010000003">
    <property type="protein sequence ID" value="MBD8029957.1"/>
    <property type="molecule type" value="Genomic_DNA"/>
</dbReference>
<dbReference type="SUPFAM" id="SSF53098">
    <property type="entry name" value="Ribonuclease H-like"/>
    <property type="match status" value="1"/>
</dbReference>
<dbReference type="InterPro" id="IPR013520">
    <property type="entry name" value="Ribonucl_H"/>
</dbReference>
<evidence type="ECO:0000259" key="2">
    <source>
        <dbReference type="Pfam" id="PF00533"/>
    </source>
</evidence>
<organism evidence="4 5">
    <name type="scientific">Corynebacterium gallinarum</name>
    <dbReference type="NCBI Taxonomy" id="2762214"/>
    <lineage>
        <taxon>Bacteria</taxon>
        <taxon>Bacillati</taxon>
        <taxon>Actinomycetota</taxon>
        <taxon>Actinomycetes</taxon>
        <taxon>Mycobacteriales</taxon>
        <taxon>Corynebacteriaceae</taxon>
        <taxon>Corynebacterium</taxon>
    </lineage>
</organism>
<dbReference type="Pfam" id="PF00929">
    <property type="entry name" value="RNase_T"/>
    <property type="match status" value="1"/>
</dbReference>
<feature type="compositionally biased region" description="Basic and acidic residues" evidence="1">
    <location>
        <begin position="29"/>
        <end position="39"/>
    </location>
</feature>
<evidence type="ECO:0000313" key="4">
    <source>
        <dbReference type="EMBL" id="MBD8029957.1"/>
    </source>
</evidence>
<protein>
    <submittedName>
        <fullName evidence="4">DNA polymerase III subunit epsilon</fullName>
    </submittedName>
</protein>
<proteinExistence type="predicted"/>
<feature type="compositionally biased region" description="Basic residues" evidence="1">
    <location>
        <begin position="161"/>
        <end position="175"/>
    </location>
</feature>
<sequence>MDKMNEPAQHPETSPEQQPGSDAEQAQEQARREAQEHARQKAITDAPYVSVTIQSSGIHPSTSRMITFTAITLTADNEPVETFHAVLNPGTDPGPFHLHGVTDEEFRSARRFSQILKAVDRLIDGRTLILHNAPRAWGFIVSEAKRAMNDAARANRSTSRNSRRGGRGRRRQRVGHIPRPVSIVDTLASARRQGVVLDDVRIRGVAHALGLDTPPAVATTERAGVPHEQLCRESTRLVADLHFTLRGRGELATQTPDNLRADRFGLQRSHIRVQAQEEKPTLINPGVYQPGTSLVAGMEVVVAPEIEMDPDIIIQAAVDAGLSYSEKLTRQTSVVVCNQTRDIDGKAMHAQRKNIPLLSDVAFLQAVERVRDGKVAE</sequence>
<dbReference type="CDD" id="cd06127">
    <property type="entry name" value="DEDDh"/>
    <property type="match status" value="1"/>
</dbReference>
<dbReference type="GO" id="GO:0003676">
    <property type="term" value="F:nucleic acid binding"/>
    <property type="evidence" value="ECO:0007669"/>
    <property type="project" value="InterPro"/>
</dbReference>
<dbReference type="InterPro" id="IPR036420">
    <property type="entry name" value="BRCT_dom_sf"/>
</dbReference>
<dbReference type="Pfam" id="PF00533">
    <property type="entry name" value="BRCT"/>
    <property type="match status" value="1"/>
</dbReference>
<feature type="compositionally biased region" description="Low complexity" evidence="1">
    <location>
        <begin position="149"/>
        <end position="160"/>
    </location>
</feature>
<dbReference type="InterPro" id="IPR012337">
    <property type="entry name" value="RNaseH-like_sf"/>
</dbReference>
<accession>A0A8I0LAP5</accession>
<dbReference type="NCBIfam" id="NF004112">
    <property type="entry name" value="PRK05601.1"/>
    <property type="match status" value="1"/>
</dbReference>
<dbReference type="GO" id="GO:0004527">
    <property type="term" value="F:exonuclease activity"/>
    <property type="evidence" value="ECO:0007669"/>
    <property type="project" value="UniProtKB-ARBA"/>
</dbReference>
<dbReference type="InterPro" id="IPR001357">
    <property type="entry name" value="BRCT_dom"/>
</dbReference>
<feature type="domain" description="Exonuclease" evidence="3">
    <location>
        <begin position="57"/>
        <end position="153"/>
    </location>
</feature>
<dbReference type="AlphaFoldDB" id="A0A8I0LAP5"/>
<evidence type="ECO:0000256" key="1">
    <source>
        <dbReference type="SAM" id="MobiDB-lite"/>
    </source>
</evidence>